<dbReference type="PROSITE" id="PS51257">
    <property type="entry name" value="PROKAR_LIPOPROTEIN"/>
    <property type="match status" value="1"/>
</dbReference>
<dbReference type="EMBL" id="JBHSAT010000004">
    <property type="protein sequence ID" value="MFC3876617.1"/>
    <property type="molecule type" value="Genomic_DNA"/>
</dbReference>
<reference evidence="3" key="1">
    <citation type="journal article" date="2019" name="Int. J. Syst. Evol. Microbiol.">
        <title>The Global Catalogue of Microorganisms (GCM) 10K type strain sequencing project: providing services to taxonomists for standard genome sequencing and annotation.</title>
        <authorList>
            <consortium name="The Broad Institute Genomics Platform"/>
            <consortium name="The Broad Institute Genome Sequencing Center for Infectious Disease"/>
            <person name="Wu L."/>
            <person name="Ma J."/>
        </authorList>
    </citation>
    <scope>NUCLEOTIDE SEQUENCE [LARGE SCALE GENOMIC DNA]</scope>
    <source>
        <strain evidence="3">CECT 8979</strain>
    </source>
</reference>
<keyword evidence="1" id="KW-0732">Signal</keyword>
<dbReference type="Proteomes" id="UP001595812">
    <property type="component" value="Unassembled WGS sequence"/>
</dbReference>
<evidence type="ECO:0008006" key="4">
    <source>
        <dbReference type="Google" id="ProtNLM"/>
    </source>
</evidence>
<gene>
    <name evidence="2" type="ORF">ACFOSX_05170</name>
</gene>
<evidence type="ECO:0000256" key="1">
    <source>
        <dbReference type="SAM" id="SignalP"/>
    </source>
</evidence>
<dbReference type="RefSeq" id="WP_386097689.1">
    <property type="nucleotide sequence ID" value="NZ_JBHSAT010000004.1"/>
</dbReference>
<comment type="caution">
    <text evidence="2">The sequence shown here is derived from an EMBL/GenBank/DDBJ whole genome shotgun (WGS) entry which is preliminary data.</text>
</comment>
<protein>
    <recommendedName>
        <fullName evidence="4">TonB-like protein</fullName>
    </recommendedName>
</protein>
<evidence type="ECO:0000313" key="2">
    <source>
        <dbReference type="EMBL" id="MFC3876617.1"/>
    </source>
</evidence>
<feature type="signal peptide" evidence="1">
    <location>
        <begin position="1"/>
        <end position="19"/>
    </location>
</feature>
<name>A0ABV8AEV4_9FLAO</name>
<organism evidence="2 3">
    <name type="scientific">Winogradskyella maritima</name>
    <dbReference type="NCBI Taxonomy" id="1517766"/>
    <lineage>
        <taxon>Bacteria</taxon>
        <taxon>Pseudomonadati</taxon>
        <taxon>Bacteroidota</taxon>
        <taxon>Flavobacteriia</taxon>
        <taxon>Flavobacteriales</taxon>
        <taxon>Flavobacteriaceae</taxon>
        <taxon>Winogradskyella</taxon>
    </lineage>
</organism>
<feature type="chain" id="PRO_5046359307" description="TonB-like protein" evidence="1">
    <location>
        <begin position="20"/>
        <end position="158"/>
    </location>
</feature>
<accession>A0ABV8AEV4</accession>
<sequence length="158" mass="17857">MKRLIGLLLLVLLASCQYFDNKKVYSEDLLQEELQTIDWNAVDEYPSFSSCDGVSGQDARRNCFQNTLLNHVNTYLAEQDLLAYDDVSDTISMKLSIDKMGALSILNLKVKESTSASIPKLDSLLRQSIVELPKVYPAIKRGQQVRTEFVLPIIIQID</sequence>
<keyword evidence="3" id="KW-1185">Reference proteome</keyword>
<proteinExistence type="predicted"/>
<evidence type="ECO:0000313" key="3">
    <source>
        <dbReference type="Proteomes" id="UP001595812"/>
    </source>
</evidence>